<evidence type="ECO:0000256" key="5">
    <source>
        <dbReference type="ARBA" id="ARBA00022490"/>
    </source>
</evidence>
<dbReference type="EMBL" id="CCYA01000252">
    <property type="protein sequence ID" value="CEH15087.1"/>
    <property type="molecule type" value="Genomic_DNA"/>
</dbReference>
<evidence type="ECO:0000256" key="12">
    <source>
        <dbReference type="ARBA" id="ARBA00022840"/>
    </source>
</evidence>
<comment type="subcellular location">
    <subcellularLocation>
        <location evidence="2">Cytoplasm</location>
    </subcellularLocation>
</comment>
<evidence type="ECO:0000256" key="11">
    <source>
        <dbReference type="ARBA" id="ARBA00022777"/>
    </source>
</evidence>
<reference evidence="20" key="1">
    <citation type="submission" date="2014-09" db="EMBL/GenBank/DDBJ databases">
        <authorList>
            <person name="Sharma Rahul"/>
            <person name="Thines Marco"/>
        </authorList>
    </citation>
    <scope>NUCLEOTIDE SEQUENCE [LARGE SCALE GENOMIC DNA]</scope>
</reference>
<evidence type="ECO:0000256" key="10">
    <source>
        <dbReference type="ARBA" id="ARBA00022741"/>
    </source>
</evidence>
<evidence type="ECO:0000256" key="17">
    <source>
        <dbReference type="SAM" id="MobiDB-lite"/>
    </source>
</evidence>
<dbReference type="STRING" id="401625.A0A0P1BHJ2"/>
<feature type="region of interest" description="Disordered" evidence="17">
    <location>
        <begin position="483"/>
        <end position="714"/>
    </location>
</feature>
<dbReference type="InterPro" id="IPR011009">
    <property type="entry name" value="Kinase-like_dom_sf"/>
</dbReference>
<comment type="catalytic activity">
    <reaction evidence="14">
        <text>L-threonyl-[protein] + ATP = O-phospho-L-threonyl-[protein] + ADP + H(+)</text>
        <dbReference type="Rhea" id="RHEA:46608"/>
        <dbReference type="Rhea" id="RHEA-COMP:11060"/>
        <dbReference type="Rhea" id="RHEA-COMP:11605"/>
        <dbReference type="ChEBI" id="CHEBI:15378"/>
        <dbReference type="ChEBI" id="CHEBI:30013"/>
        <dbReference type="ChEBI" id="CHEBI:30616"/>
        <dbReference type="ChEBI" id="CHEBI:61977"/>
        <dbReference type="ChEBI" id="CHEBI:456216"/>
        <dbReference type="EC" id="2.7.11.1"/>
    </reaction>
</comment>
<protein>
    <recommendedName>
        <fullName evidence="4">non-specific serine/threonine protein kinase</fullName>
        <ecNumber evidence="4">2.7.11.1</ecNumber>
    </recommendedName>
</protein>
<dbReference type="Proteomes" id="UP000054845">
    <property type="component" value="Unassembled WGS sequence"/>
</dbReference>
<keyword evidence="6" id="KW-0723">Serine/threonine-protein kinase</keyword>
<dbReference type="OrthoDB" id="248923at2759"/>
<evidence type="ECO:0000256" key="7">
    <source>
        <dbReference type="ARBA" id="ARBA00022553"/>
    </source>
</evidence>
<dbReference type="InterPro" id="IPR000719">
    <property type="entry name" value="Prot_kinase_dom"/>
</dbReference>
<feature type="compositionally biased region" description="Low complexity" evidence="17">
    <location>
        <begin position="670"/>
        <end position="692"/>
    </location>
</feature>
<evidence type="ECO:0000313" key="19">
    <source>
        <dbReference type="EMBL" id="CEH15087.1"/>
    </source>
</evidence>
<feature type="region of interest" description="Disordered" evidence="17">
    <location>
        <begin position="32"/>
        <end position="52"/>
    </location>
</feature>
<keyword evidence="11 19" id="KW-0418">Kinase</keyword>
<keyword evidence="20" id="KW-1185">Reference proteome</keyword>
<keyword evidence="7" id="KW-0597">Phosphoprotein</keyword>
<dbReference type="GO" id="GO:0005524">
    <property type="term" value="F:ATP binding"/>
    <property type="evidence" value="ECO:0007669"/>
    <property type="project" value="UniProtKB-UniRule"/>
</dbReference>
<feature type="compositionally biased region" description="Polar residues" evidence="17">
    <location>
        <begin position="496"/>
        <end position="507"/>
    </location>
</feature>
<dbReference type="GO" id="GO:0004674">
    <property type="term" value="F:protein serine/threonine kinase activity"/>
    <property type="evidence" value="ECO:0007669"/>
    <property type="project" value="UniProtKB-KW"/>
</dbReference>
<evidence type="ECO:0000256" key="14">
    <source>
        <dbReference type="ARBA" id="ARBA00047899"/>
    </source>
</evidence>
<dbReference type="SMART" id="SM00220">
    <property type="entry name" value="S_TKc"/>
    <property type="match status" value="1"/>
</dbReference>
<dbReference type="SUPFAM" id="SSF56112">
    <property type="entry name" value="Protein kinase-like (PK-like)"/>
    <property type="match status" value="1"/>
</dbReference>
<dbReference type="Pfam" id="PF00069">
    <property type="entry name" value="Pkinase"/>
    <property type="match status" value="1"/>
</dbReference>
<evidence type="ECO:0000256" key="6">
    <source>
        <dbReference type="ARBA" id="ARBA00022527"/>
    </source>
</evidence>
<keyword evidence="9" id="KW-0479">Metal-binding</keyword>
<evidence type="ECO:0000259" key="18">
    <source>
        <dbReference type="PROSITE" id="PS50011"/>
    </source>
</evidence>
<dbReference type="Gene3D" id="1.10.510.10">
    <property type="entry name" value="Transferase(Phosphotransferase) domain 1"/>
    <property type="match status" value="1"/>
</dbReference>
<evidence type="ECO:0000256" key="4">
    <source>
        <dbReference type="ARBA" id="ARBA00012513"/>
    </source>
</evidence>
<comment type="similarity">
    <text evidence="3">Belongs to the protein kinase superfamily. STE Ser/Thr protein kinase family. STE20 subfamily.</text>
</comment>
<dbReference type="PROSITE" id="PS00107">
    <property type="entry name" value="PROTEIN_KINASE_ATP"/>
    <property type="match status" value="1"/>
</dbReference>
<evidence type="ECO:0000256" key="13">
    <source>
        <dbReference type="ARBA" id="ARBA00022842"/>
    </source>
</evidence>
<evidence type="ECO:0000256" key="15">
    <source>
        <dbReference type="ARBA" id="ARBA00048679"/>
    </source>
</evidence>
<dbReference type="AlphaFoldDB" id="A0A0P1BHJ2"/>
<dbReference type="PANTHER" id="PTHR48012">
    <property type="entry name" value="STERILE20-LIKE KINASE, ISOFORM B-RELATED"/>
    <property type="match status" value="1"/>
</dbReference>
<comment type="cofactor">
    <cofactor evidence="1">
        <name>Mg(2+)</name>
        <dbReference type="ChEBI" id="CHEBI:18420"/>
    </cofactor>
</comment>
<keyword evidence="12 16" id="KW-0067">ATP-binding</keyword>
<keyword evidence="13" id="KW-0460">Magnesium</keyword>
<sequence>MKYDAEEHKAGLQRADILAFYVVMPNITRSPLLSPRRSSAHKDLPRASNNVSNDAVTPSVIPSAVALANAASGTTNTAAHGTRAFSRPAKPAASGAALSEQYQLLEKLGTGSFGTVYRAMHKETRQIVAIKQIDLEDSDDDISEIQMEIAHLAQCDSEWVTRYYGSFVKGYKLWIVMEYLAGGSCLDLLKAGPFREEHIAIVCRELLFGLEYLHNEGKIHRDIKAANVLLSASGKVKLADFGVAAQLSNNKSRRNTFVGTPFWMAPEVIRQAGYDAKADVWSLGITAIEMAKGEPPLAEYHPMRVLFLIPKAKPPVLEGNFSREFKDFVDLCLIKEPKQRPSVKELLSHRFIKGARKTSVLTELIQRHQEHKARGANRGGNIVRDHLQSASEIADSDAASTVGRNGTMMSEWQFDTIRSTLDSPGDQSLESIDVWATVGRGPPSVGEDRPGYATVKGQRPAEGLMGAMESTVTRRSCQQAEAAGAIGAAAEEDEASVNSDADLSDSASRGGRSTPATSAASTPMREDVSTSSVHVNALKNSFRGMRPGGPEPEDLDAGSSKSQHLIPPPGSRDKVAEPVTPRQGVAHSPSSSVDATASWARANANRSRRSSWNERRDINGTVLREADVASGMDTIRPVKRLDAGGSARISAEYIGSLRNAEASPRSASDPTASAFKSPKASASSGSSSTPSRPGHRKSRSSEGSIPEEADLESAGHSLVNDVVLPVLEQSKREELPAREIEALEMISKGFSELGEANPKLAYTTIVDLLVGMSENEQARSNISTTFRAKLQPSSPSQQAQPEAERSSPIVDLLYGRWLEGLRNRWAGVV</sequence>
<feature type="binding site" evidence="16">
    <location>
        <position position="131"/>
    </location>
    <ligand>
        <name>ATP</name>
        <dbReference type="ChEBI" id="CHEBI:30616"/>
    </ligand>
</feature>
<evidence type="ECO:0000256" key="16">
    <source>
        <dbReference type="PROSITE-ProRule" id="PRU10141"/>
    </source>
</evidence>
<dbReference type="InterPro" id="IPR050629">
    <property type="entry name" value="STE20/SPS1-PAK"/>
</dbReference>
<dbReference type="EC" id="2.7.11.1" evidence="4"/>
<organism evidence="19 20">
    <name type="scientific">Ceraceosorus bombacis</name>
    <dbReference type="NCBI Taxonomy" id="401625"/>
    <lineage>
        <taxon>Eukaryota</taxon>
        <taxon>Fungi</taxon>
        <taxon>Dikarya</taxon>
        <taxon>Basidiomycota</taxon>
        <taxon>Ustilaginomycotina</taxon>
        <taxon>Exobasidiomycetes</taxon>
        <taxon>Ceraceosorales</taxon>
        <taxon>Ceraceosoraceae</taxon>
        <taxon>Ceraceosorus</taxon>
    </lineage>
</organism>
<evidence type="ECO:0000256" key="1">
    <source>
        <dbReference type="ARBA" id="ARBA00001946"/>
    </source>
</evidence>
<accession>A0A0P1BHJ2</accession>
<dbReference type="GO" id="GO:0005737">
    <property type="term" value="C:cytoplasm"/>
    <property type="evidence" value="ECO:0007669"/>
    <property type="project" value="UniProtKB-SubCell"/>
</dbReference>
<feature type="domain" description="Protein kinase" evidence="18">
    <location>
        <begin position="102"/>
        <end position="352"/>
    </location>
</feature>
<keyword evidence="10 16" id="KW-0547">Nucleotide-binding</keyword>
<evidence type="ECO:0000256" key="2">
    <source>
        <dbReference type="ARBA" id="ARBA00004496"/>
    </source>
</evidence>
<dbReference type="CDD" id="cd06609">
    <property type="entry name" value="STKc_MST3_like"/>
    <property type="match status" value="1"/>
</dbReference>
<evidence type="ECO:0000256" key="9">
    <source>
        <dbReference type="ARBA" id="ARBA00022723"/>
    </source>
</evidence>
<dbReference type="GO" id="GO:0046872">
    <property type="term" value="F:metal ion binding"/>
    <property type="evidence" value="ECO:0007669"/>
    <property type="project" value="UniProtKB-KW"/>
</dbReference>
<dbReference type="InterPro" id="IPR017441">
    <property type="entry name" value="Protein_kinase_ATP_BS"/>
</dbReference>
<evidence type="ECO:0000313" key="20">
    <source>
        <dbReference type="Proteomes" id="UP000054845"/>
    </source>
</evidence>
<keyword evidence="5" id="KW-0963">Cytoplasm</keyword>
<dbReference type="PROSITE" id="PS50011">
    <property type="entry name" value="PROTEIN_KINASE_DOM"/>
    <property type="match status" value="1"/>
</dbReference>
<proteinExistence type="inferred from homology"/>
<keyword evidence="8" id="KW-0808">Transferase</keyword>
<comment type="catalytic activity">
    <reaction evidence="15">
        <text>L-seryl-[protein] + ATP = O-phospho-L-seryl-[protein] + ADP + H(+)</text>
        <dbReference type="Rhea" id="RHEA:17989"/>
        <dbReference type="Rhea" id="RHEA-COMP:9863"/>
        <dbReference type="Rhea" id="RHEA-COMP:11604"/>
        <dbReference type="ChEBI" id="CHEBI:15378"/>
        <dbReference type="ChEBI" id="CHEBI:29999"/>
        <dbReference type="ChEBI" id="CHEBI:30616"/>
        <dbReference type="ChEBI" id="CHEBI:83421"/>
        <dbReference type="ChEBI" id="CHEBI:456216"/>
        <dbReference type="EC" id="2.7.11.1"/>
    </reaction>
</comment>
<dbReference type="FunFam" id="1.10.510.10:FF:000411">
    <property type="entry name" value="Probable Ste20-like kinase Don3"/>
    <property type="match status" value="1"/>
</dbReference>
<evidence type="ECO:0000256" key="8">
    <source>
        <dbReference type="ARBA" id="ARBA00022679"/>
    </source>
</evidence>
<evidence type="ECO:0000256" key="3">
    <source>
        <dbReference type="ARBA" id="ARBA00008874"/>
    </source>
</evidence>
<name>A0A0P1BHJ2_9BASI</name>
<dbReference type="PANTHER" id="PTHR48012:SF27">
    <property type="entry name" value="SERINE_THREONINE-PROTEIN KINASE SID1"/>
    <property type="match status" value="1"/>
</dbReference>